<dbReference type="AlphaFoldDB" id="A0A4V1J3Q2"/>
<feature type="domain" description="UAS" evidence="2">
    <location>
        <begin position="113"/>
        <end position="254"/>
    </location>
</feature>
<organism evidence="3 4">
    <name type="scientific">Metschnikowia bicuspidata</name>
    <dbReference type="NCBI Taxonomy" id="27322"/>
    <lineage>
        <taxon>Eukaryota</taxon>
        <taxon>Fungi</taxon>
        <taxon>Dikarya</taxon>
        <taxon>Ascomycota</taxon>
        <taxon>Saccharomycotina</taxon>
        <taxon>Pichiomycetes</taxon>
        <taxon>Metschnikowiaceae</taxon>
        <taxon>Metschnikowia</taxon>
    </lineage>
</organism>
<name>A0A4V1J3Q2_9ASCO</name>
<evidence type="ECO:0000259" key="2">
    <source>
        <dbReference type="SMART" id="SM00594"/>
    </source>
</evidence>
<dbReference type="SUPFAM" id="SSF52833">
    <property type="entry name" value="Thioredoxin-like"/>
    <property type="match status" value="1"/>
</dbReference>
<dbReference type="InterPro" id="IPR036249">
    <property type="entry name" value="Thioredoxin-like_sf"/>
</dbReference>
<accession>A0A4V1J3Q2</accession>
<evidence type="ECO:0000256" key="1">
    <source>
        <dbReference type="SAM" id="Phobius"/>
    </source>
</evidence>
<gene>
    <name evidence="3" type="ORF">METBISCDRAFT_21112</name>
</gene>
<dbReference type="EMBL" id="ML004429">
    <property type="protein sequence ID" value="RKP32849.1"/>
    <property type="molecule type" value="Genomic_DNA"/>
</dbReference>
<feature type="transmembrane region" description="Helical" evidence="1">
    <location>
        <begin position="44"/>
        <end position="65"/>
    </location>
</feature>
<protein>
    <recommendedName>
        <fullName evidence="2">UAS domain-containing protein</fullName>
    </recommendedName>
</protein>
<dbReference type="GO" id="GO:0043130">
    <property type="term" value="F:ubiquitin binding"/>
    <property type="evidence" value="ECO:0007669"/>
    <property type="project" value="TreeGrafter"/>
</dbReference>
<keyword evidence="1" id="KW-0812">Transmembrane</keyword>
<dbReference type="PANTHER" id="PTHR23322">
    <property type="entry name" value="FAS-ASSOCIATED PROTEIN"/>
    <property type="match status" value="1"/>
</dbReference>
<dbReference type="InterPro" id="IPR006577">
    <property type="entry name" value="UAS"/>
</dbReference>
<dbReference type="Gene3D" id="3.40.30.10">
    <property type="entry name" value="Glutaredoxin"/>
    <property type="match status" value="1"/>
</dbReference>
<keyword evidence="1" id="KW-0472">Membrane</keyword>
<dbReference type="GO" id="GO:0036503">
    <property type="term" value="P:ERAD pathway"/>
    <property type="evidence" value="ECO:0007669"/>
    <property type="project" value="TreeGrafter"/>
</dbReference>
<evidence type="ECO:0000313" key="4">
    <source>
        <dbReference type="Proteomes" id="UP000268321"/>
    </source>
</evidence>
<keyword evidence="1" id="KW-1133">Transmembrane helix</keyword>
<dbReference type="OrthoDB" id="1026733at2759"/>
<dbReference type="Proteomes" id="UP000268321">
    <property type="component" value="Unassembled WGS sequence"/>
</dbReference>
<dbReference type="GO" id="GO:0005783">
    <property type="term" value="C:endoplasmic reticulum"/>
    <property type="evidence" value="ECO:0007669"/>
    <property type="project" value="TreeGrafter"/>
</dbReference>
<evidence type="ECO:0000313" key="3">
    <source>
        <dbReference type="EMBL" id="RKP32849.1"/>
    </source>
</evidence>
<keyword evidence="4" id="KW-1185">Reference proteome</keyword>
<proteinExistence type="predicted"/>
<dbReference type="SMART" id="SM00594">
    <property type="entry name" value="UAS"/>
    <property type="match status" value="1"/>
</dbReference>
<dbReference type="InterPro" id="IPR050730">
    <property type="entry name" value="UBX_domain-protein"/>
</dbReference>
<reference evidence="4" key="1">
    <citation type="journal article" date="2018" name="Nat. Microbiol.">
        <title>Leveraging single-cell genomics to expand the fungal tree of life.</title>
        <authorList>
            <person name="Ahrendt S.R."/>
            <person name="Quandt C.A."/>
            <person name="Ciobanu D."/>
            <person name="Clum A."/>
            <person name="Salamov A."/>
            <person name="Andreopoulos B."/>
            <person name="Cheng J.F."/>
            <person name="Woyke T."/>
            <person name="Pelin A."/>
            <person name="Henrissat B."/>
            <person name="Reynolds N.K."/>
            <person name="Benny G.L."/>
            <person name="Smith M.E."/>
            <person name="James T.Y."/>
            <person name="Grigoriev I.V."/>
        </authorList>
    </citation>
    <scope>NUCLEOTIDE SEQUENCE [LARGE SCALE GENOMIC DNA]</scope>
    <source>
        <strain evidence="4">Baker2002</strain>
    </source>
</reference>
<sequence length="440" mass="50815">MDWITAQISRLRQQQQPQQLPGNFPTPASQGPPWYNLMADGVNYFMILPLTLLVRALLSVLSLAFKTIYQLERPRESIIAGSDTRPSSAIMNDTIRRAEHFVLELEELLPPTQQYQRNHSSFGYENLPPFFQGSYSQALYMASSRAKFLFVYLTNPITEGSRSLFEKVIINKKFVDLFKGGEKTLIWGGNVAHAEAYQLATNLNITKFPMLGLLCLTGATIMTPEGPRKETARISLILKIQGGIRDSVDVEALIHKKFVNKMRRYEPEMSLIRAELRERMQAEDLLRTQQANYQKSLEQDRLKKQRKQDEELLVKYLKWRQRDIVRIVSQEAPGITLRIAFKFENGDRTIVNFPQDSSIEDIFTYVELYSRDMLQMRYEVVLSDEQARNIFKRPRVYKHRLTSSVPPISVLNNLPLKTPVKDVDYITPSGLLMVERTDDT</sequence>
<dbReference type="PANTHER" id="PTHR23322:SF1">
    <property type="entry name" value="FAS-ASSOCIATED FACTOR 2"/>
    <property type="match status" value="1"/>
</dbReference>